<proteinExistence type="predicted"/>
<name>A0ABU7LY02_9PROT</name>
<accession>A0ABU7LY02</accession>
<dbReference type="Proteomes" id="UP001310692">
    <property type="component" value="Unassembled WGS sequence"/>
</dbReference>
<comment type="caution">
    <text evidence="1">The sequence shown here is derived from an EMBL/GenBank/DDBJ whole genome shotgun (WGS) entry which is preliminary data.</text>
</comment>
<keyword evidence="2" id="KW-1185">Reference proteome</keyword>
<reference evidence="1 2" key="1">
    <citation type="submission" date="2024-01" db="EMBL/GenBank/DDBJ databases">
        <title>Hyphobacterium bacterium isolated from marine sediment.</title>
        <authorList>
            <person name="Zhao S."/>
        </authorList>
    </citation>
    <scope>NUCLEOTIDE SEQUENCE [LARGE SCALE GENOMIC DNA]</scope>
    <source>
        <strain evidence="1 2">Y60-23</strain>
    </source>
</reference>
<organism evidence="1 2">
    <name type="scientific">Hyphobacterium marinum</name>
    <dbReference type="NCBI Taxonomy" id="3116574"/>
    <lineage>
        <taxon>Bacteria</taxon>
        <taxon>Pseudomonadati</taxon>
        <taxon>Pseudomonadota</taxon>
        <taxon>Alphaproteobacteria</taxon>
        <taxon>Maricaulales</taxon>
        <taxon>Maricaulaceae</taxon>
        <taxon>Hyphobacterium</taxon>
    </lineage>
</organism>
<evidence type="ECO:0000313" key="2">
    <source>
        <dbReference type="Proteomes" id="UP001310692"/>
    </source>
</evidence>
<dbReference type="RefSeq" id="WP_330195979.1">
    <property type="nucleotide sequence ID" value="NZ_JAZDRO010000002.1"/>
</dbReference>
<evidence type="ECO:0000313" key="1">
    <source>
        <dbReference type="EMBL" id="MEE2566438.1"/>
    </source>
</evidence>
<protein>
    <submittedName>
        <fullName evidence="1">Uncharacterized protein</fullName>
    </submittedName>
</protein>
<dbReference type="EMBL" id="JAZDRO010000002">
    <property type="protein sequence ID" value="MEE2566438.1"/>
    <property type="molecule type" value="Genomic_DNA"/>
</dbReference>
<sequence length="201" mass="21479">MILRVNDTFFYLLTALVVAAMIAPQLIIASSRWESLSDDVRDNGVLIEGNRLAGMAAGSGLSFEMVRDSRGRLVARITADRELGDPTNIASAGVFDALQAHELEAMAGFVLRVTFTINSTDLNGAATTHVGGFQLGIGQSGWSEHTLTADAQEIEVMVYPPNCDPGYAFFGVWPSALAGANSVDLHSIRVEAVEPYACSQE</sequence>
<gene>
    <name evidence="1" type="ORF">V0U35_07065</name>
</gene>